<sequence length="236" mass="26634">MGMTLQPSLSLRKKLVINHAPTEVTKHFDYLGVRFSENRSWDCQVRKAAITFKQAAGAILRFRHKAGGRSTSIILEMYVRKAVAAAFNGAELWVYTNTRVLQVAENNFLRTLMGLGQGTALKALFAELNPISILELAALRPRLYWGRLVCNPGAAVYLETLEEVIAYDGSGVRSFGAHVRKTVGNLQLEDLWADPGRVSKDTVGLLKDQYRDFNRMRVYQELRPDSITFFFITFTI</sequence>
<evidence type="ECO:0000313" key="1">
    <source>
        <dbReference type="EMBL" id="KAJ1199512.1"/>
    </source>
</evidence>
<comment type="caution">
    <text evidence="1">The sequence shown here is derived from an EMBL/GenBank/DDBJ whole genome shotgun (WGS) entry which is preliminary data.</text>
</comment>
<evidence type="ECO:0000313" key="2">
    <source>
        <dbReference type="Proteomes" id="UP001066276"/>
    </source>
</evidence>
<gene>
    <name evidence="1" type="ORF">NDU88_003346</name>
</gene>
<dbReference type="AlphaFoldDB" id="A0AAV7VFI4"/>
<dbReference type="Proteomes" id="UP001066276">
    <property type="component" value="Chromosome 2_1"/>
</dbReference>
<accession>A0AAV7VFI4</accession>
<proteinExistence type="predicted"/>
<name>A0AAV7VFI4_PLEWA</name>
<dbReference type="EMBL" id="JANPWB010000003">
    <property type="protein sequence ID" value="KAJ1199512.1"/>
    <property type="molecule type" value="Genomic_DNA"/>
</dbReference>
<keyword evidence="2" id="KW-1185">Reference proteome</keyword>
<protein>
    <submittedName>
        <fullName evidence="1">Uncharacterized protein</fullName>
    </submittedName>
</protein>
<organism evidence="1 2">
    <name type="scientific">Pleurodeles waltl</name>
    <name type="common">Iberian ribbed newt</name>
    <dbReference type="NCBI Taxonomy" id="8319"/>
    <lineage>
        <taxon>Eukaryota</taxon>
        <taxon>Metazoa</taxon>
        <taxon>Chordata</taxon>
        <taxon>Craniata</taxon>
        <taxon>Vertebrata</taxon>
        <taxon>Euteleostomi</taxon>
        <taxon>Amphibia</taxon>
        <taxon>Batrachia</taxon>
        <taxon>Caudata</taxon>
        <taxon>Salamandroidea</taxon>
        <taxon>Salamandridae</taxon>
        <taxon>Pleurodelinae</taxon>
        <taxon>Pleurodeles</taxon>
    </lineage>
</organism>
<reference evidence="1" key="1">
    <citation type="journal article" date="2022" name="bioRxiv">
        <title>Sequencing and chromosome-scale assembly of the giantPleurodeles waltlgenome.</title>
        <authorList>
            <person name="Brown T."/>
            <person name="Elewa A."/>
            <person name="Iarovenko S."/>
            <person name="Subramanian E."/>
            <person name="Araus A.J."/>
            <person name="Petzold A."/>
            <person name="Susuki M."/>
            <person name="Suzuki K.-i.T."/>
            <person name="Hayashi T."/>
            <person name="Toyoda A."/>
            <person name="Oliveira C."/>
            <person name="Osipova E."/>
            <person name="Leigh N.D."/>
            <person name="Simon A."/>
            <person name="Yun M.H."/>
        </authorList>
    </citation>
    <scope>NUCLEOTIDE SEQUENCE</scope>
    <source>
        <strain evidence="1">20211129_DDA</strain>
        <tissue evidence="1">Liver</tissue>
    </source>
</reference>